<sequence length="740" mass="78605">MGKAFGLLLLTPGVVHAQGQAQIDADTRAAATEAAMTDAERTVLTNGIMPLPFPPVPIPPDALYGAGFVPGIDRLGVPPLWETDAGLGIAWVGGLRGDGATALPSAIAQGATWDSDLVRRAGAMIGGEARALGFNILLAGGINLMRDPRNGRTFEYFSEDPLLSGILGGAAVDGIQSMHVLSTVKHFALNGQETGRRIVDVSIGEPAARESDLLAFEIAIERGRPGSVMCAYNRVNGVPACGSEWLLNQVLKRDWQYPGFVMSDWGAVTGLDMVMAGLDQQSGAQLDPEVFLGQPLADRAATDPLWASRLSDMNRRILRSIFAIGLDQFRPERRPIDLDANAAIAEQVARQGIVLLRNEGDLLPLSRQAARIAVIGGHADRGVLAGGGSSHVQSPEGPGIALVTGRRQDSPQYGMAWHRSAPVTAIRAMVPDASVRYRDGRYISEAVALARDSDIVIIIATQWMTEGRDVPDLSLPDGQDELIMAVAEANPRTIVVLQTGGPVLMPWHDSVGAILAAWYPGARGGEAIASLLFGEHSPSGRLPVTFPAGPDQLPRPHLDGAGEVEPNFIGIGQPGQIVAVNYDIEGADVGYRWYAQQGLRPLFPFGFGLSYTRFSQMLVGLSGGARPTARVRVRNVGYRPGAEVVQLYLTANPLGPQRRLAGFERVELAPGEERLVDVALDPRLLGQWRDGGWYWPDGRYAVAAGTSALETGAPMSLSVAEGMPCTGATGHAACFHAASQ</sequence>
<evidence type="ECO:0000256" key="1">
    <source>
        <dbReference type="ARBA" id="ARBA00005336"/>
    </source>
</evidence>
<keyword evidence="9" id="KW-1185">Reference proteome</keyword>
<dbReference type="Pfam" id="PF01915">
    <property type="entry name" value="Glyco_hydro_3_C"/>
    <property type="match status" value="1"/>
</dbReference>
<dbReference type="Gene3D" id="2.60.40.10">
    <property type="entry name" value="Immunoglobulins"/>
    <property type="match status" value="1"/>
</dbReference>
<dbReference type="SMART" id="SM01217">
    <property type="entry name" value="Fn3_like"/>
    <property type="match status" value="1"/>
</dbReference>
<dbReference type="Proteomes" id="UP000503018">
    <property type="component" value="Chromosome"/>
</dbReference>
<proteinExistence type="inferred from homology"/>
<dbReference type="InterPro" id="IPR013783">
    <property type="entry name" value="Ig-like_fold"/>
</dbReference>
<accession>A0A6M4AWU4</accession>
<dbReference type="SUPFAM" id="SSF52279">
    <property type="entry name" value="Beta-D-glucan exohydrolase, C-terminal domain"/>
    <property type="match status" value="1"/>
</dbReference>
<keyword evidence="2 5" id="KW-0378">Hydrolase</keyword>
<dbReference type="Pfam" id="PF14310">
    <property type="entry name" value="Fn3-like"/>
    <property type="match status" value="1"/>
</dbReference>
<dbReference type="InterPro" id="IPR036881">
    <property type="entry name" value="Glyco_hydro_3_C_sf"/>
</dbReference>
<dbReference type="Pfam" id="PF00933">
    <property type="entry name" value="Glyco_hydro_3"/>
    <property type="match status" value="1"/>
</dbReference>
<dbReference type="PRINTS" id="PR00133">
    <property type="entry name" value="GLHYDRLASE3"/>
</dbReference>
<evidence type="ECO:0000256" key="2">
    <source>
        <dbReference type="ARBA" id="ARBA00022801"/>
    </source>
</evidence>
<dbReference type="EMBL" id="CP053015">
    <property type="protein sequence ID" value="QJQ33554.1"/>
    <property type="molecule type" value="Genomic_DNA"/>
</dbReference>
<dbReference type="InterPro" id="IPR026891">
    <property type="entry name" value="Fn3-like"/>
</dbReference>
<dbReference type="PANTHER" id="PTHR42715:SF10">
    <property type="entry name" value="BETA-GLUCOSIDASE"/>
    <property type="match status" value="1"/>
</dbReference>
<feature type="chain" id="PRO_5027021972" evidence="6">
    <location>
        <begin position="18"/>
        <end position="740"/>
    </location>
</feature>
<dbReference type="GO" id="GO:0005975">
    <property type="term" value="P:carbohydrate metabolic process"/>
    <property type="evidence" value="ECO:0007669"/>
    <property type="project" value="InterPro"/>
</dbReference>
<evidence type="ECO:0000313" key="9">
    <source>
        <dbReference type="Proteomes" id="UP000503018"/>
    </source>
</evidence>
<dbReference type="InterPro" id="IPR050288">
    <property type="entry name" value="Cellulose_deg_GH3"/>
</dbReference>
<evidence type="ECO:0000256" key="5">
    <source>
        <dbReference type="RuleBase" id="RU361161"/>
    </source>
</evidence>
<dbReference type="SUPFAM" id="SSF51445">
    <property type="entry name" value="(Trans)glycosidases"/>
    <property type="match status" value="1"/>
</dbReference>
<dbReference type="Gene3D" id="3.20.20.300">
    <property type="entry name" value="Glycoside hydrolase, family 3, N-terminal domain"/>
    <property type="match status" value="1"/>
</dbReference>
<dbReference type="Gene3D" id="3.40.50.1700">
    <property type="entry name" value="Glycoside hydrolase family 3 C-terminal domain"/>
    <property type="match status" value="1"/>
</dbReference>
<keyword evidence="6" id="KW-0732">Signal</keyword>
<dbReference type="InterPro" id="IPR001764">
    <property type="entry name" value="Glyco_hydro_3_N"/>
</dbReference>
<feature type="signal peptide" evidence="6">
    <location>
        <begin position="1"/>
        <end position="17"/>
    </location>
</feature>
<dbReference type="KEGG" id="slan:GV829_03715"/>
<evidence type="ECO:0000256" key="6">
    <source>
        <dbReference type="SAM" id="SignalP"/>
    </source>
</evidence>
<protein>
    <submittedName>
        <fullName evidence="8">Glycosyl hydrolase</fullName>
    </submittedName>
</protein>
<reference evidence="8 9" key="1">
    <citation type="submission" date="2020-01" db="EMBL/GenBank/DDBJ databases">
        <title>Sphingomonas sp. strain CSW-10.</title>
        <authorList>
            <person name="Chen W.-M."/>
        </authorList>
    </citation>
    <scope>NUCLEOTIDE SEQUENCE [LARGE SCALE GENOMIC DNA]</scope>
    <source>
        <strain evidence="8 9">CSW-10</strain>
    </source>
</reference>
<evidence type="ECO:0000256" key="4">
    <source>
        <dbReference type="ARBA" id="ARBA00023295"/>
    </source>
</evidence>
<dbReference type="InterPro" id="IPR036962">
    <property type="entry name" value="Glyco_hydro_3_N_sf"/>
</dbReference>
<evidence type="ECO:0000259" key="7">
    <source>
        <dbReference type="SMART" id="SM01217"/>
    </source>
</evidence>
<dbReference type="InterPro" id="IPR002772">
    <property type="entry name" value="Glyco_hydro_3_C"/>
</dbReference>
<evidence type="ECO:0000313" key="8">
    <source>
        <dbReference type="EMBL" id="QJQ33554.1"/>
    </source>
</evidence>
<dbReference type="AlphaFoldDB" id="A0A6M4AWU4"/>
<dbReference type="InterPro" id="IPR019800">
    <property type="entry name" value="Glyco_hydro_3_AS"/>
</dbReference>
<comment type="similarity">
    <text evidence="1 5">Belongs to the glycosyl hydrolase 3 family.</text>
</comment>
<dbReference type="PANTHER" id="PTHR42715">
    <property type="entry name" value="BETA-GLUCOSIDASE"/>
    <property type="match status" value="1"/>
</dbReference>
<feature type="domain" description="Fibronectin type III-like" evidence="7">
    <location>
        <begin position="643"/>
        <end position="708"/>
    </location>
</feature>
<keyword evidence="4 5" id="KW-0326">Glycosidase</keyword>
<organism evidence="8 9">
    <name type="scientific">Sphingomonas lacunae</name>
    <dbReference type="NCBI Taxonomy" id="2698828"/>
    <lineage>
        <taxon>Bacteria</taxon>
        <taxon>Pseudomonadati</taxon>
        <taxon>Pseudomonadota</taxon>
        <taxon>Alphaproteobacteria</taxon>
        <taxon>Sphingomonadales</taxon>
        <taxon>Sphingomonadaceae</taxon>
        <taxon>Sphingomonas</taxon>
    </lineage>
</organism>
<evidence type="ECO:0000256" key="3">
    <source>
        <dbReference type="ARBA" id="ARBA00023277"/>
    </source>
</evidence>
<dbReference type="InterPro" id="IPR017853">
    <property type="entry name" value="GH"/>
</dbReference>
<gene>
    <name evidence="8" type="ORF">GV829_03715</name>
</gene>
<dbReference type="GO" id="GO:0004553">
    <property type="term" value="F:hydrolase activity, hydrolyzing O-glycosyl compounds"/>
    <property type="evidence" value="ECO:0007669"/>
    <property type="project" value="InterPro"/>
</dbReference>
<keyword evidence="3" id="KW-0119">Carbohydrate metabolism</keyword>
<name>A0A6M4AWU4_9SPHN</name>
<dbReference type="PROSITE" id="PS00775">
    <property type="entry name" value="GLYCOSYL_HYDROL_F3"/>
    <property type="match status" value="1"/>
</dbReference>